<dbReference type="RefSeq" id="WP_191183745.1">
    <property type="nucleotide sequence ID" value="NZ_JACXAJ010000004.1"/>
</dbReference>
<evidence type="ECO:0000313" key="3">
    <source>
        <dbReference type="Proteomes" id="UP000625551"/>
    </source>
</evidence>
<feature type="chain" id="PRO_5047445475" description="Carboxypeptidase regulatory-like domain-containing protein" evidence="1">
    <location>
        <begin position="18"/>
        <end position="215"/>
    </location>
</feature>
<keyword evidence="3" id="KW-1185">Reference proteome</keyword>
<dbReference type="EMBL" id="JACXAJ010000004">
    <property type="protein sequence ID" value="MBD1397586.1"/>
    <property type="molecule type" value="Genomic_DNA"/>
</dbReference>
<evidence type="ECO:0000313" key="2">
    <source>
        <dbReference type="EMBL" id="MBD1397586.1"/>
    </source>
</evidence>
<dbReference type="Proteomes" id="UP000625551">
    <property type="component" value="Unassembled WGS sequence"/>
</dbReference>
<reference evidence="2 3" key="1">
    <citation type="submission" date="2020-09" db="EMBL/GenBank/DDBJ databases">
        <title>Genome sequencing and assembly of Pontibacter sp.</title>
        <authorList>
            <person name="Chhetri G."/>
        </authorList>
    </citation>
    <scope>NUCLEOTIDE SEQUENCE [LARGE SCALE GENOMIC DNA]</scope>
    <source>
        <strain evidence="2 3">JH31</strain>
    </source>
</reference>
<name>A0ABR7XJK0_9BACT</name>
<keyword evidence="1" id="KW-0732">Signal</keyword>
<evidence type="ECO:0000256" key="1">
    <source>
        <dbReference type="SAM" id="SignalP"/>
    </source>
</evidence>
<organism evidence="2 3">
    <name type="scientific">Pontibacter aquaedesilientis</name>
    <dbReference type="NCBI Taxonomy" id="2766980"/>
    <lineage>
        <taxon>Bacteria</taxon>
        <taxon>Pseudomonadati</taxon>
        <taxon>Bacteroidota</taxon>
        <taxon>Cytophagia</taxon>
        <taxon>Cytophagales</taxon>
        <taxon>Hymenobacteraceae</taxon>
        <taxon>Pontibacter</taxon>
    </lineage>
</organism>
<feature type="signal peptide" evidence="1">
    <location>
        <begin position="1"/>
        <end position="17"/>
    </location>
</feature>
<accession>A0ABR7XJK0</accession>
<proteinExistence type="predicted"/>
<sequence length="215" mass="24833">MKLVLTLLILLTFEVKAQIKGSFCNSNTYHYSCINFLDEKHFQYSYSDCTRFREGRGTYRFRNNKLELTFTQIEEPTEKGKISFISKEVKNDSVQIIIQVFDKLSKELIPFSNVLLLDKDQKQLLYSMTNQEGLAKFSLPKSNDQGNIKINSLGFEVLNQNISLDKSYEGAAELIQGPTELVKAGEVWKWKVKKITENDLILKGRKGKIIIYKKN</sequence>
<evidence type="ECO:0008006" key="4">
    <source>
        <dbReference type="Google" id="ProtNLM"/>
    </source>
</evidence>
<comment type="caution">
    <text evidence="2">The sequence shown here is derived from an EMBL/GenBank/DDBJ whole genome shotgun (WGS) entry which is preliminary data.</text>
</comment>
<protein>
    <recommendedName>
        <fullName evidence="4">Carboxypeptidase regulatory-like domain-containing protein</fullName>
    </recommendedName>
</protein>
<gene>
    <name evidence="2" type="ORF">H9Q13_10445</name>
</gene>